<protein>
    <recommendedName>
        <fullName evidence="3 6">Flagellar basal body rod protein FlgB</fullName>
    </recommendedName>
</protein>
<dbReference type="InterPro" id="IPR006300">
    <property type="entry name" value="FlgB"/>
</dbReference>
<evidence type="ECO:0000259" key="7">
    <source>
        <dbReference type="Pfam" id="PF00460"/>
    </source>
</evidence>
<keyword evidence="4 6" id="KW-0975">Bacterial flagellum</keyword>
<comment type="subcellular location">
    <subcellularLocation>
        <location evidence="1 6">Bacterial flagellum basal body</location>
    </subcellularLocation>
</comment>
<dbReference type="EMBL" id="BKCL01000006">
    <property type="protein sequence ID" value="GEQ98396.1"/>
    <property type="molecule type" value="Genomic_DNA"/>
</dbReference>
<dbReference type="Proteomes" id="UP000322084">
    <property type="component" value="Unassembled WGS sequence"/>
</dbReference>
<dbReference type="Pfam" id="PF00460">
    <property type="entry name" value="Flg_bb_rod"/>
    <property type="match status" value="1"/>
</dbReference>
<dbReference type="PIRSF" id="PIRSF002889">
    <property type="entry name" value="Rod_FlgB"/>
    <property type="match status" value="1"/>
</dbReference>
<keyword evidence="8" id="KW-0966">Cell projection</keyword>
<dbReference type="RefSeq" id="WP_150000709.1">
    <property type="nucleotide sequence ID" value="NZ_BKCL01000006.1"/>
</dbReference>
<sequence length="143" mass="15194">MDLSKIPLMAAIKDRMQWLNRNQTVLAKNIANSDTPGYKPQALAAQDFSALVDSTSASRTVGPRSVGLRATQAGHFAGAGDGSDGLRVVDAPVTEVAPDGNAVDLEEQLLAVAQNQMDHGMMVELYRKQVGFLRSALRGSNGN</sequence>
<evidence type="ECO:0000256" key="1">
    <source>
        <dbReference type="ARBA" id="ARBA00004117"/>
    </source>
</evidence>
<dbReference type="GO" id="GO:0030694">
    <property type="term" value="C:bacterial-type flagellum basal body, rod"/>
    <property type="evidence" value="ECO:0007669"/>
    <property type="project" value="InterPro"/>
</dbReference>
<dbReference type="InterPro" id="IPR001444">
    <property type="entry name" value="Flag_bb_rod_N"/>
</dbReference>
<comment type="similarity">
    <text evidence="2 6">Belongs to the flagella basal body rod proteins family.</text>
</comment>
<evidence type="ECO:0000256" key="4">
    <source>
        <dbReference type="ARBA" id="ARBA00023143"/>
    </source>
</evidence>
<evidence type="ECO:0000256" key="2">
    <source>
        <dbReference type="ARBA" id="ARBA00009677"/>
    </source>
</evidence>
<comment type="function">
    <text evidence="5 6">Structural component of flagellum, the bacterial motility apparatus. Part of the rod structure of flagellar basal body.</text>
</comment>
<dbReference type="GO" id="GO:0071973">
    <property type="term" value="P:bacterial-type flagellum-dependent cell motility"/>
    <property type="evidence" value="ECO:0007669"/>
    <property type="project" value="InterPro"/>
</dbReference>
<proteinExistence type="inferred from homology"/>
<comment type="subunit">
    <text evidence="6">The basal body constitutes a major portion of the flagellar organelle and consists of a number of rings mounted on a central rod.</text>
</comment>
<accession>A0A5A7MRG4</accession>
<name>A0A5A7MRG4_9PROT</name>
<keyword evidence="8" id="KW-0282">Flagellum</keyword>
<dbReference type="NCBIfam" id="TIGR01396">
    <property type="entry name" value="FlgB"/>
    <property type="match status" value="1"/>
</dbReference>
<evidence type="ECO:0000313" key="9">
    <source>
        <dbReference type="Proteomes" id="UP000322084"/>
    </source>
</evidence>
<evidence type="ECO:0000256" key="3">
    <source>
        <dbReference type="ARBA" id="ARBA00014376"/>
    </source>
</evidence>
<keyword evidence="8" id="KW-0969">Cilium</keyword>
<reference evidence="8 9" key="1">
    <citation type="submission" date="2019-09" db="EMBL/GenBank/DDBJ databases">
        <title>NBRP : Genome information of microbial organism related human and environment.</title>
        <authorList>
            <person name="Hattori M."/>
            <person name="Oshima K."/>
            <person name="Inaba H."/>
            <person name="Suda W."/>
            <person name="Sakamoto M."/>
            <person name="Iino T."/>
            <person name="Kitahara M."/>
            <person name="Oshida Y."/>
            <person name="Iida T."/>
            <person name="Kudo T."/>
            <person name="Itoh T."/>
            <person name="Ohkuma M."/>
        </authorList>
    </citation>
    <scope>NUCLEOTIDE SEQUENCE [LARGE SCALE GENOMIC DNA]</scope>
    <source>
        <strain evidence="8 9">Hi-2</strain>
    </source>
</reference>
<evidence type="ECO:0000256" key="6">
    <source>
        <dbReference type="PIRNR" id="PIRNR002889"/>
    </source>
</evidence>
<organism evidence="8 9">
    <name type="scientific">Iodidimonas gelatinilytica</name>
    <dbReference type="NCBI Taxonomy" id="1236966"/>
    <lineage>
        <taxon>Bacteria</taxon>
        <taxon>Pseudomonadati</taxon>
        <taxon>Pseudomonadota</taxon>
        <taxon>Alphaproteobacteria</taxon>
        <taxon>Iodidimonadales</taxon>
        <taxon>Iodidimonadaceae</taxon>
        <taxon>Iodidimonas</taxon>
    </lineage>
</organism>
<feature type="domain" description="Flagellar basal body rod protein N-terminal" evidence="7">
    <location>
        <begin position="19"/>
        <end position="39"/>
    </location>
</feature>
<comment type="caution">
    <text evidence="8">The sequence shown here is derived from an EMBL/GenBank/DDBJ whole genome shotgun (WGS) entry which is preliminary data.</text>
</comment>
<evidence type="ECO:0000256" key="5">
    <source>
        <dbReference type="ARBA" id="ARBA00024934"/>
    </source>
</evidence>
<dbReference type="AlphaFoldDB" id="A0A5A7MRG4"/>
<evidence type="ECO:0000313" key="8">
    <source>
        <dbReference type="EMBL" id="GEQ98396.1"/>
    </source>
</evidence>
<gene>
    <name evidence="8" type="primary">flgB</name>
    <name evidence="8" type="ORF">JCM17844_20330</name>
</gene>